<dbReference type="GO" id="GO:0051537">
    <property type="term" value="F:2 iron, 2 sulfur cluster binding"/>
    <property type="evidence" value="ECO:0007669"/>
    <property type="project" value="UniProtKB-KW"/>
</dbReference>
<evidence type="ECO:0000259" key="6">
    <source>
        <dbReference type="Pfam" id="PF00175"/>
    </source>
</evidence>
<dbReference type="InterPro" id="IPR017938">
    <property type="entry name" value="Riboflavin_synthase-like_b-brl"/>
</dbReference>
<feature type="non-terminal residue" evidence="7">
    <location>
        <position position="167"/>
    </location>
</feature>
<dbReference type="Gene3D" id="3.40.50.80">
    <property type="entry name" value="Nucleotide-binding domain of ferredoxin-NADP reductase (FNR) module"/>
    <property type="match status" value="1"/>
</dbReference>
<keyword evidence="5" id="KW-0411">Iron-sulfur</keyword>
<dbReference type="PANTHER" id="PTHR47354:SF1">
    <property type="entry name" value="CARNITINE MONOOXYGENASE REDUCTASE SUBUNIT"/>
    <property type="match status" value="1"/>
</dbReference>
<dbReference type="GO" id="GO:0016491">
    <property type="term" value="F:oxidoreductase activity"/>
    <property type="evidence" value="ECO:0007669"/>
    <property type="project" value="InterPro"/>
</dbReference>
<organism evidence="7">
    <name type="scientific">marine sediment metagenome</name>
    <dbReference type="NCBI Taxonomy" id="412755"/>
    <lineage>
        <taxon>unclassified sequences</taxon>
        <taxon>metagenomes</taxon>
        <taxon>ecological metagenomes</taxon>
    </lineage>
</organism>
<dbReference type="PANTHER" id="PTHR47354">
    <property type="entry name" value="NADH OXIDOREDUCTASE HCR"/>
    <property type="match status" value="1"/>
</dbReference>
<dbReference type="SUPFAM" id="SSF52343">
    <property type="entry name" value="Ferredoxin reductase-like, C-terminal NADP-linked domain"/>
    <property type="match status" value="1"/>
</dbReference>
<dbReference type="Pfam" id="PF00175">
    <property type="entry name" value="NAD_binding_1"/>
    <property type="match status" value="1"/>
</dbReference>
<protein>
    <recommendedName>
        <fullName evidence="6">Oxidoreductase FAD/NAD(P)-binding domain-containing protein</fullName>
    </recommendedName>
</protein>
<evidence type="ECO:0000256" key="3">
    <source>
        <dbReference type="ARBA" id="ARBA00022723"/>
    </source>
</evidence>
<evidence type="ECO:0000256" key="1">
    <source>
        <dbReference type="ARBA" id="ARBA00022630"/>
    </source>
</evidence>
<dbReference type="AlphaFoldDB" id="A0A0F8X8Z4"/>
<dbReference type="EMBL" id="LAZR01060470">
    <property type="protein sequence ID" value="KKK65602.1"/>
    <property type="molecule type" value="Genomic_DNA"/>
</dbReference>
<reference evidence="7" key="1">
    <citation type="journal article" date="2015" name="Nature">
        <title>Complex archaea that bridge the gap between prokaryotes and eukaryotes.</title>
        <authorList>
            <person name="Spang A."/>
            <person name="Saw J.H."/>
            <person name="Jorgensen S.L."/>
            <person name="Zaremba-Niedzwiedzka K."/>
            <person name="Martijn J."/>
            <person name="Lind A.E."/>
            <person name="van Eijk R."/>
            <person name="Schleper C."/>
            <person name="Guy L."/>
            <person name="Ettema T.J."/>
        </authorList>
    </citation>
    <scope>NUCLEOTIDE SEQUENCE</scope>
</reference>
<keyword evidence="3" id="KW-0479">Metal-binding</keyword>
<comment type="caution">
    <text evidence="7">The sequence shown here is derived from an EMBL/GenBank/DDBJ whole genome shotgun (WGS) entry which is preliminary data.</text>
</comment>
<feature type="domain" description="Oxidoreductase FAD/NAD(P)-binding" evidence="6">
    <location>
        <begin position="56"/>
        <end position="148"/>
    </location>
</feature>
<dbReference type="SUPFAM" id="SSF63380">
    <property type="entry name" value="Riboflavin synthase domain-like"/>
    <property type="match status" value="1"/>
</dbReference>
<evidence type="ECO:0000256" key="2">
    <source>
        <dbReference type="ARBA" id="ARBA00022714"/>
    </source>
</evidence>
<dbReference type="InterPro" id="IPR039261">
    <property type="entry name" value="FNR_nucleotide-bd"/>
</dbReference>
<proteinExistence type="predicted"/>
<evidence type="ECO:0000256" key="4">
    <source>
        <dbReference type="ARBA" id="ARBA00023004"/>
    </source>
</evidence>
<keyword evidence="2" id="KW-0001">2Fe-2S</keyword>
<dbReference type="GO" id="GO:0046872">
    <property type="term" value="F:metal ion binding"/>
    <property type="evidence" value="ECO:0007669"/>
    <property type="project" value="UniProtKB-KW"/>
</dbReference>
<accession>A0A0F8X8Z4</accession>
<dbReference type="Gene3D" id="2.40.30.10">
    <property type="entry name" value="Translation factors"/>
    <property type="match status" value="1"/>
</dbReference>
<dbReference type="InterPro" id="IPR001433">
    <property type="entry name" value="OxRdtase_FAD/NAD-bd"/>
</dbReference>
<evidence type="ECO:0000256" key="5">
    <source>
        <dbReference type="ARBA" id="ARBA00023014"/>
    </source>
</evidence>
<sequence length="167" mass="18802">MALKATTHYKIAIQREPGGRGGSIELCETLEVGDKITISQPRNNFELEQGWRHYVLLGGGIGITPIIAMADTLYENGSSFELHYCARNKERAAFKSILGSKPYKQNISIHLDNGPADQLLDLKGLFDQVKEEHQIYMCGPEGFMRAIENATKHWPSKNIKKEFQLPE</sequence>
<name>A0A0F8X8Z4_9ZZZZ</name>
<keyword evidence="1" id="KW-0285">Flavoprotein</keyword>
<dbReference type="PRINTS" id="PR00409">
    <property type="entry name" value="PHDIOXRDTASE"/>
</dbReference>
<keyword evidence="4" id="KW-0408">Iron</keyword>
<dbReference type="InterPro" id="IPR050415">
    <property type="entry name" value="MRET"/>
</dbReference>
<evidence type="ECO:0000313" key="7">
    <source>
        <dbReference type="EMBL" id="KKK65602.1"/>
    </source>
</evidence>
<gene>
    <name evidence="7" type="ORF">LCGC14_2972490</name>
</gene>